<name>A0A2C9WBG7_MANES</name>
<reference evidence="1" key="1">
    <citation type="submission" date="2016-02" db="EMBL/GenBank/DDBJ databases">
        <title>WGS assembly of Manihot esculenta.</title>
        <authorList>
            <person name="Bredeson J.V."/>
            <person name="Prochnik S.E."/>
            <person name="Lyons J.B."/>
            <person name="Schmutz J."/>
            <person name="Grimwood J."/>
            <person name="Vrebalov J."/>
            <person name="Bart R.S."/>
            <person name="Amuge T."/>
            <person name="Ferguson M.E."/>
            <person name="Green R."/>
            <person name="Putnam N."/>
            <person name="Stites J."/>
            <person name="Rounsley S."/>
            <person name="Rokhsar D.S."/>
        </authorList>
    </citation>
    <scope>NUCLEOTIDE SEQUENCE [LARGE SCALE GENOMIC DNA]</scope>
    <source>
        <tissue evidence="1">Leaf</tissue>
    </source>
</reference>
<gene>
    <name evidence="1" type="ORF">MANES_02G062100</name>
</gene>
<accession>A0A2C9WBG7</accession>
<organism evidence="1">
    <name type="scientific">Manihot esculenta</name>
    <name type="common">Cassava</name>
    <name type="synonym">Jatropha manihot</name>
    <dbReference type="NCBI Taxonomy" id="3983"/>
    <lineage>
        <taxon>Eukaryota</taxon>
        <taxon>Viridiplantae</taxon>
        <taxon>Streptophyta</taxon>
        <taxon>Embryophyta</taxon>
        <taxon>Tracheophyta</taxon>
        <taxon>Spermatophyta</taxon>
        <taxon>Magnoliopsida</taxon>
        <taxon>eudicotyledons</taxon>
        <taxon>Gunneridae</taxon>
        <taxon>Pentapetalae</taxon>
        <taxon>rosids</taxon>
        <taxon>fabids</taxon>
        <taxon>Malpighiales</taxon>
        <taxon>Euphorbiaceae</taxon>
        <taxon>Crotonoideae</taxon>
        <taxon>Manihoteae</taxon>
        <taxon>Manihot</taxon>
    </lineage>
</organism>
<protein>
    <submittedName>
        <fullName evidence="1">Uncharacterized protein</fullName>
    </submittedName>
</protein>
<sequence>MVCRAYVETLCGSARAGNQEAEGHHVSQLNSRILRSMMSFSHLLLVFQLLFIQQ</sequence>
<dbReference type="AlphaFoldDB" id="A0A2C9WBG7"/>
<dbReference type="EMBL" id="CM004388">
    <property type="protein sequence ID" value="OAY56998.1"/>
    <property type="molecule type" value="Genomic_DNA"/>
</dbReference>
<evidence type="ECO:0000313" key="1">
    <source>
        <dbReference type="EMBL" id="OAY56998.1"/>
    </source>
</evidence>
<proteinExistence type="predicted"/>